<sequence>MKATSETKKYLNSNFKMKDLNEVDTILGIKVRRHDGGFALCQSHYVEKILYKYKNLQIKEASTPYDSKINMLVNSGRSVAQLEYASAIGGLMYASHSTRPDIAFAVCKLSRYTSNL</sequence>
<dbReference type="AlphaFoldDB" id="A0A540MC34"/>
<name>A0A540MC34_MALBA</name>
<evidence type="ECO:0000259" key="1">
    <source>
        <dbReference type="Pfam" id="PF07727"/>
    </source>
</evidence>
<evidence type="ECO:0000313" key="2">
    <source>
        <dbReference type="EMBL" id="TQD96303.1"/>
    </source>
</evidence>
<feature type="domain" description="Reverse transcriptase Ty1/copia-type" evidence="1">
    <location>
        <begin position="3"/>
        <end position="64"/>
    </location>
</feature>
<dbReference type="Proteomes" id="UP000315295">
    <property type="component" value="Unassembled WGS sequence"/>
</dbReference>
<dbReference type="Pfam" id="PF07727">
    <property type="entry name" value="RVT_2"/>
    <property type="match status" value="1"/>
</dbReference>
<dbReference type="InterPro" id="IPR013103">
    <property type="entry name" value="RVT_2"/>
</dbReference>
<keyword evidence="3" id="KW-1185">Reference proteome</keyword>
<protein>
    <recommendedName>
        <fullName evidence="1">Reverse transcriptase Ty1/copia-type domain-containing protein</fullName>
    </recommendedName>
</protein>
<gene>
    <name evidence="2" type="ORF">C1H46_018069</name>
</gene>
<dbReference type="EMBL" id="VIEB01000294">
    <property type="protein sequence ID" value="TQD96303.1"/>
    <property type="molecule type" value="Genomic_DNA"/>
</dbReference>
<comment type="caution">
    <text evidence="2">The sequence shown here is derived from an EMBL/GenBank/DDBJ whole genome shotgun (WGS) entry which is preliminary data.</text>
</comment>
<organism evidence="2 3">
    <name type="scientific">Malus baccata</name>
    <name type="common">Siberian crab apple</name>
    <name type="synonym">Pyrus baccata</name>
    <dbReference type="NCBI Taxonomy" id="106549"/>
    <lineage>
        <taxon>Eukaryota</taxon>
        <taxon>Viridiplantae</taxon>
        <taxon>Streptophyta</taxon>
        <taxon>Embryophyta</taxon>
        <taxon>Tracheophyta</taxon>
        <taxon>Spermatophyta</taxon>
        <taxon>Magnoliopsida</taxon>
        <taxon>eudicotyledons</taxon>
        <taxon>Gunneridae</taxon>
        <taxon>Pentapetalae</taxon>
        <taxon>rosids</taxon>
        <taxon>fabids</taxon>
        <taxon>Rosales</taxon>
        <taxon>Rosaceae</taxon>
        <taxon>Amygdaloideae</taxon>
        <taxon>Maleae</taxon>
        <taxon>Malus</taxon>
    </lineage>
</organism>
<proteinExistence type="predicted"/>
<accession>A0A540MC34</accession>
<reference evidence="2 3" key="1">
    <citation type="journal article" date="2019" name="G3 (Bethesda)">
        <title>Sequencing of a Wild Apple (Malus baccata) Genome Unravels the Differences Between Cultivated and Wild Apple Species Regarding Disease Resistance and Cold Tolerance.</title>
        <authorList>
            <person name="Chen X."/>
        </authorList>
    </citation>
    <scope>NUCLEOTIDE SEQUENCE [LARGE SCALE GENOMIC DNA]</scope>
    <source>
        <strain evidence="3">cv. Shandingzi</strain>
        <tissue evidence="2">Leaves</tissue>
    </source>
</reference>
<dbReference type="STRING" id="106549.A0A540MC34"/>
<evidence type="ECO:0000313" key="3">
    <source>
        <dbReference type="Proteomes" id="UP000315295"/>
    </source>
</evidence>